<dbReference type="EMBL" id="CP036271">
    <property type="protein sequence ID" value="QDT52921.1"/>
    <property type="molecule type" value="Genomic_DNA"/>
</dbReference>
<gene>
    <name evidence="2" type="ORF">Pan44_09340</name>
</gene>
<reference evidence="2 3" key="1">
    <citation type="submission" date="2019-02" db="EMBL/GenBank/DDBJ databases">
        <title>Deep-cultivation of Planctomycetes and their phenomic and genomic characterization uncovers novel biology.</title>
        <authorList>
            <person name="Wiegand S."/>
            <person name="Jogler M."/>
            <person name="Boedeker C."/>
            <person name="Pinto D."/>
            <person name="Vollmers J."/>
            <person name="Rivas-Marin E."/>
            <person name="Kohn T."/>
            <person name="Peeters S.H."/>
            <person name="Heuer A."/>
            <person name="Rast P."/>
            <person name="Oberbeckmann S."/>
            <person name="Bunk B."/>
            <person name="Jeske O."/>
            <person name="Meyerdierks A."/>
            <person name="Storesund J.E."/>
            <person name="Kallscheuer N."/>
            <person name="Luecker S."/>
            <person name="Lage O.M."/>
            <person name="Pohl T."/>
            <person name="Merkel B.J."/>
            <person name="Hornburger P."/>
            <person name="Mueller R.-W."/>
            <person name="Bruemmer F."/>
            <person name="Labrenz M."/>
            <person name="Spormann A.M."/>
            <person name="Op den Camp H."/>
            <person name="Overmann J."/>
            <person name="Amann R."/>
            <person name="Jetten M.S.M."/>
            <person name="Mascher T."/>
            <person name="Medema M.H."/>
            <person name="Devos D.P."/>
            <person name="Kaster A.-K."/>
            <person name="Ovreas L."/>
            <person name="Rohde M."/>
            <person name="Galperin M.Y."/>
            <person name="Jogler C."/>
        </authorList>
    </citation>
    <scope>NUCLEOTIDE SEQUENCE [LARGE SCALE GENOMIC DNA]</scope>
    <source>
        <strain evidence="2 3">Pan44</strain>
    </source>
</reference>
<evidence type="ECO:0000313" key="3">
    <source>
        <dbReference type="Proteomes" id="UP000315700"/>
    </source>
</evidence>
<protein>
    <submittedName>
        <fullName evidence="2">Uncharacterized protein</fullName>
    </submittedName>
</protein>
<organism evidence="2 3">
    <name type="scientific">Caulifigura coniformis</name>
    <dbReference type="NCBI Taxonomy" id="2527983"/>
    <lineage>
        <taxon>Bacteria</taxon>
        <taxon>Pseudomonadati</taxon>
        <taxon>Planctomycetota</taxon>
        <taxon>Planctomycetia</taxon>
        <taxon>Planctomycetales</taxon>
        <taxon>Planctomycetaceae</taxon>
        <taxon>Caulifigura</taxon>
    </lineage>
</organism>
<dbReference type="KEGG" id="ccos:Pan44_09340"/>
<keyword evidence="3" id="KW-1185">Reference proteome</keyword>
<proteinExistence type="predicted"/>
<dbReference type="AlphaFoldDB" id="A0A517S9X9"/>
<feature type="region of interest" description="Disordered" evidence="1">
    <location>
        <begin position="20"/>
        <end position="53"/>
    </location>
</feature>
<feature type="compositionally biased region" description="Low complexity" evidence="1">
    <location>
        <begin position="35"/>
        <end position="46"/>
    </location>
</feature>
<evidence type="ECO:0000313" key="2">
    <source>
        <dbReference type="EMBL" id="QDT52921.1"/>
    </source>
</evidence>
<dbReference type="Proteomes" id="UP000315700">
    <property type="component" value="Chromosome"/>
</dbReference>
<evidence type="ECO:0000256" key="1">
    <source>
        <dbReference type="SAM" id="MobiDB-lite"/>
    </source>
</evidence>
<accession>A0A517S9X9</accession>
<name>A0A517S9X9_9PLAN</name>
<dbReference type="InParanoid" id="A0A517S9X9"/>
<sequence>MDMMELVERAIPVIQHVPGSANNHELKTKDSAVCSAAEPRSSEASPIDGQQHDDTLRAGLNEALSQVHRTLERLRTQHAQLTSGALLQQYQRHTAFPVEDSRPATKLLSVIR</sequence>